<evidence type="ECO:0000256" key="1">
    <source>
        <dbReference type="ARBA" id="ARBA00022723"/>
    </source>
</evidence>
<dbReference type="GO" id="GO:0005506">
    <property type="term" value="F:iron ion binding"/>
    <property type="evidence" value="ECO:0007669"/>
    <property type="project" value="UniProtKB-UniRule"/>
</dbReference>
<keyword evidence="3" id="KW-0539">Nucleus</keyword>
<dbReference type="InterPro" id="IPR003347">
    <property type="entry name" value="JmjC_dom"/>
</dbReference>
<keyword evidence="8" id="KW-1185">Reference proteome</keyword>
<feature type="domain" description="JmjC" evidence="5">
    <location>
        <begin position="403"/>
        <end position="576"/>
    </location>
</feature>
<dbReference type="Pfam" id="PF08007">
    <property type="entry name" value="JmjC_2"/>
    <property type="match status" value="1"/>
</dbReference>
<comment type="cofactor">
    <cofactor evidence="3">
        <name>Fe(2+)</name>
        <dbReference type="ChEBI" id="CHEBI:29033"/>
    </cofactor>
    <text evidence="3">Binds 1 Fe(2+) ion per subunit.</text>
</comment>
<keyword evidence="3" id="KW-0560">Oxidoreductase</keyword>
<dbReference type="Proteomes" id="UP000008827">
    <property type="component" value="Chromosome 17"/>
</dbReference>
<sequence>MEKKKKKDRVKRKRKQKPSARELHRLRSSDANAIFALLLASLSNTPHSVIFINKCLFKLRRSLLLSPTSLTPILALLPTLLRSKGSDIACPAADIIGAASLVSFDANEEIASDSETVEGLISLLQSRNRKVLLSACNAVLDFSTTTFAQRQLLKFSALNKLMFVFLQIFKSLEYVCLWSEGDESLPSLKIGIKEDELSLAFLTAVVVLINACEVEQLQSIPQSLSEAFLRILKEIRVRVSGQEVIRGARKCNKEGRLYKSNIAVSNLAECVFRLSINASQPTGSLSFEVVQRGLFGASDTSFEDFISNYWEVSPFLLSKTKRDPDMHDMFGAFVHSLNWNRSVPSLLSSILQRLVACFPIASDEQNILNFLNEVKDRLGCPIIYQQDIRVVKTESQLRKEMHYFQSFHSGCIKEPLYFTFDDVLKCGQAYKEGYTVALRGLEFRYQSIAAIADTLALMFGQPSVGANLYLTPPNSQGLACHFDDHCVFVCQIFGSKQWTIFSPPSQLLPRLYDSLLGSDIDCTKAGRREFFLREGDVLYIPRGFPHEAYTSSAVSDDSPGFSLHLTLSIEVEPPFE</sequence>
<evidence type="ECO:0000259" key="5">
    <source>
        <dbReference type="PROSITE" id="PS51184"/>
    </source>
</evidence>
<keyword evidence="1 3" id="KW-0479">Metal-binding</keyword>
<reference evidence="7" key="2">
    <citation type="submission" date="2018-02" db="UniProtKB">
        <authorList>
            <consortium name="EnsemblPlants"/>
        </authorList>
    </citation>
    <scope>IDENTIFICATION</scope>
    <source>
        <strain evidence="7">Williams 82</strain>
    </source>
</reference>
<feature type="compositionally biased region" description="Basic residues" evidence="4">
    <location>
        <begin position="1"/>
        <end position="18"/>
    </location>
</feature>
<keyword evidence="3" id="KW-0223">Dioxygenase</keyword>
<dbReference type="PANTHER" id="PTHR13096">
    <property type="entry name" value="MINA53 MYC INDUCED NUCLEAR ANTIGEN"/>
    <property type="match status" value="1"/>
</dbReference>
<evidence type="ECO:0000256" key="4">
    <source>
        <dbReference type="SAM" id="MobiDB-lite"/>
    </source>
</evidence>
<organism evidence="6">
    <name type="scientific">Glycine max</name>
    <name type="common">Soybean</name>
    <name type="synonym">Glycine hispida</name>
    <dbReference type="NCBI Taxonomy" id="3847"/>
    <lineage>
        <taxon>Eukaryota</taxon>
        <taxon>Viridiplantae</taxon>
        <taxon>Streptophyta</taxon>
        <taxon>Embryophyta</taxon>
        <taxon>Tracheophyta</taxon>
        <taxon>Spermatophyta</taxon>
        <taxon>Magnoliopsida</taxon>
        <taxon>eudicotyledons</taxon>
        <taxon>Gunneridae</taxon>
        <taxon>Pentapetalae</taxon>
        <taxon>rosids</taxon>
        <taxon>fabids</taxon>
        <taxon>Fabales</taxon>
        <taxon>Fabaceae</taxon>
        <taxon>Papilionoideae</taxon>
        <taxon>50 kb inversion clade</taxon>
        <taxon>NPAAA clade</taxon>
        <taxon>indigoferoid/millettioid clade</taxon>
        <taxon>Phaseoleae</taxon>
        <taxon>Glycine</taxon>
        <taxon>Glycine subgen. Soja</taxon>
    </lineage>
</organism>
<dbReference type="InterPro" id="IPR039994">
    <property type="entry name" value="NO66-like"/>
</dbReference>
<dbReference type="EMBL" id="CM000850">
    <property type="protein sequence ID" value="KRH02737.1"/>
    <property type="molecule type" value="Genomic_DNA"/>
</dbReference>
<proteinExistence type="inferred from homology"/>
<reference evidence="6" key="3">
    <citation type="submission" date="2018-07" db="EMBL/GenBank/DDBJ databases">
        <title>WGS assembly of Glycine max.</title>
        <authorList>
            <person name="Schmutz J."/>
            <person name="Cannon S."/>
            <person name="Schlueter J."/>
            <person name="Ma J."/>
            <person name="Mitros T."/>
            <person name="Nelson W."/>
            <person name="Hyten D."/>
            <person name="Song Q."/>
            <person name="Thelen J."/>
            <person name="Cheng J."/>
            <person name="Xu D."/>
            <person name="Hellsten U."/>
            <person name="May G."/>
            <person name="Yu Y."/>
            <person name="Sakurai T."/>
            <person name="Umezawa T."/>
            <person name="Bhattacharyya M."/>
            <person name="Sandhu D."/>
            <person name="Valliyodan B."/>
            <person name="Lindquist E."/>
            <person name="Peto M."/>
            <person name="Grant D."/>
            <person name="Shu S."/>
            <person name="Goodstein D."/>
            <person name="Barry K."/>
            <person name="Futrell-Griggs M."/>
            <person name="Abernathy B."/>
            <person name="Du J."/>
            <person name="Tian Z."/>
            <person name="Zhu L."/>
            <person name="Gill N."/>
            <person name="Joshi T."/>
            <person name="Libault M."/>
            <person name="Sethuraman A."/>
            <person name="Zhang X."/>
            <person name="Shinozaki K."/>
            <person name="Nguyen H."/>
            <person name="Wing R."/>
            <person name="Cregan P."/>
            <person name="Specht J."/>
            <person name="Grimwood J."/>
            <person name="Rokhsar D."/>
            <person name="Stacey G."/>
            <person name="Shoemaker R."/>
            <person name="Jackson S."/>
        </authorList>
    </citation>
    <scope>NUCLEOTIDE SEQUENCE</scope>
    <source>
        <tissue evidence="6">Callus</tissue>
    </source>
</reference>
<comment type="subcellular location">
    <subcellularLocation>
        <location evidence="3">Nucleus</location>
    </subcellularLocation>
</comment>
<evidence type="ECO:0000256" key="2">
    <source>
        <dbReference type="ARBA" id="ARBA00023004"/>
    </source>
</evidence>
<dbReference type="PANTHER" id="PTHR13096:SF9">
    <property type="entry name" value="BIFUNCTIONAL LYSINE-SPECIFIC DEMETHYLASE AND HISTIDYL-HYDROXYLASE"/>
    <property type="match status" value="1"/>
</dbReference>
<dbReference type="GO" id="GO:0016706">
    <property type="term" value="F:2-oxoglutarate-dependent dioxygenase activity"/>
    <property type="evidence" value="ECO:0007669"/>
    <property type="project" value="UniProtKB-UniRule"/>
</dbReference>
<accession>A0A0R0F8T1</accession>
<dbReference type="OMA" id="LHRKHEI"/>
<reference evidence="6 7" key="1">
    <citation type="journal article" date="2010" name="Nature">
        <title>Genome sequence of the palaeopolyploid soybean.</title>
        <authorList>
            <person name="Schmutz J."/>
            <person name="Cannon S.B."/>
            <person name="Schlueter J."/>
            <person name="Ma J."/>
            <person name="Mitros T."/>
            <person name="Nelson W."/>
            <person name="Hyten D.L."/>
            <person name="Song Q."/>
            <person name="Thelen J.J."/>
            <person name="Cheng J."/>
            <person name="Xu D."/>
            <person name="Hellsten U."/>
            <person name="May G.D."/>
            <person name="Yu Y."/>
            <person name="Sakurai T."/>
            <person name="Umezawa T."/>
            <person name="Bhattacharyya M.K."/>
            <person name="Sandhu D."/>
            <person name="Valliyodan B."/>
            <person name="Lindquist E."/>
            <person name="Peto M."/>
            <person name="Grant D."/>
            <person name="Shu S."/>
            <person name="Goodstein D."/>
            <person name="Barry K."/>
            <person name="Futrell-Griggs M."/>
            <person name="Abernathy B."/>
            <person name="Du J."/>
            <person name="Tian Z."/>
            <person name="Zhu L."/>
            <person name="Gill N."/>
            <person name="Joshi T."/>
            <person name="Libault M."/>
            <person name="Sethuraman A."/>
            <person name="Zhang X.-C."/>
            <person name="Shinozaki K."/>
            <person name="Nguyen H.T."/>
            <person name="Wing R.A."/>
            <person name="Cregan P."/>
            <person name="Specht J."/>
            <person name="Grimwood J."/>
            <person name="Rokhsar D."/>
            <person name="Stacey G."/>
            <person name="Shoemaker R.C."/>
            <person name="Jackson S.A."/>
        </authorList>
    </citation>
    <scope>NUCLEOTIDE SEQUENCE</scope>
    <source>
        <strain evidence="7">cv. Williams 82</strain>
        <tissue evidence="6">Callus</tissue>
    </source>
</reference>
<evidence type="ECO:0000313" key="6">
    <source>
        <dbReference type="EMBL" id="KRH02737.1"/>
    </source>
</evidence>
<evidence type="ECO:0000256" key="3">
    <source>
        <dbReference type="RuleBase" id="RU366061"/>
    </source>
</evidence>
<evidence type="ECO:0000313" key="8">
    <source>
        <dbReference type="Proteomes" id="UP000008827"/>
    </source>
</evidence>
<dbReference type="Gramene" id="KRH02737">
    <property type="protein sequence ID" value="KRH02737"/>
    <property type="gene ID" value="GLYMA_17G056500"/>
</dbReference>
<dbReference type="ExpressionAtlas" id="A0A0R0F8T1">
    <property type="expression patterns" value="baseline and differential"/>
</dbReference>
<keyword evidence="3" id="KW-0804">Transcription</keyword>
<name>A0A0R0F8T1_SOYBN</name>
<gene>
    <name evidence="7" type="primary">LOC102661714</name>
    <name evidence="6" type="ORF">GLYMA_17G056500</name>
</gene>
<dbReference type="AlphaFoldDB" id="A0A0R0F8T1"/>
<keyword evidence="2 3" id="KW-0408">Iron</keyword>
<protein>
    <recommendedName>
        <fullName evidence="3">Bifunctional lysine-specific demethylase and histidyl-hydroxylase</fullName>
        <ecNumber evidence="3">1.14.11.-</ecNumber>
    </recommendedName>
</protein>
<dbReference type="Gene3D" id="2.60.120.650">
    <property type="entry name" value="Cupin"/>
    <property type="match status" value="1"/>
</dbReference>
<comment type="function">
    <text evidence="3">Oxygenase that can act as both a histone lysine demethylase and a ribosomal histidine hydroxylase.</text>
</comment>
<dbReference type="EC" id="1.14.11.-" evidence="3"/>
<dbReference type="SUPFAM" id="SSF51197">
    <property type="entry name" value="Clavaminate synthase-like"/>
    <property type="match status" value="1"/>
</dbReference>
<dbReference type="GO" id="GO:0005634">
    <property type="term" value="C:nucleus"/>
    <property type="evidence" value="ECO:0007669"/>
    <property type="project" value="UniProtKB-SubCell"/>
</dbReference>
<keyword evidence="3" id="KW-0805">Transcription regulation</keyword>
<comment type="similarity">
    <text evidence="3">Belongs to the ROX family.</text>
</comment>
<dbReference type="PROSITE" id="PS51184">
    <property type="entry name" value="JMJC"/>
    <property type="match status" value="1"/>
</dbReference>
<feature type="region of interest" description="Disordered" evidence="4">
    <location>
        <begin position="1"/>
        <end position="21"/>
    </location>
</feature>
<evidence type="ECO:0000313" key="7">
    <source>
        <dbReference type="EnsemblPlants" id="KRH02737"/>
    </source>
</evidence>
<dbReference type="EnsemblPlants" id="KRH02737">
    <property type="protein sequence ID" value="KRH02737"/>
    <property type="gene ID" value="GLYMA_17G056500"/>
</dbReference>